<proteinExistence type="predicted"/>
<gene>
    <name evidence="1" type="ORF">OVA965_LOCUS22741</name>
    <name evidence="2" type="ORF">TMI583_LOCUS23452</name>
</gene>
<dbReference type="EMBL" id="CAJOBA010034456">
    <property type="protein sequence ID" value="CAF3985647.1"/>
    <property type="molecule type" value="Genomic_DNA"/>
</dbReference>
<evidence type="ECO:0000313" key="2">
    <source>
        <dbReference type="EMBL" id="CAF3985647.1"/>
    </source>
</evidence>
<dbReference type="EMBL" id="CAJNOK010012934">
    <property type="protein sequence ID" value="CAF1174521.1"/>
    <property type="molecule type" value="Genomic_DNA"/>
</dbReference>
<dbReference type="AlphaFoldDB" id="A0A8S2N301"/>
<evidence type="ECO:0000313" key="1">
    <source>
        <dbReference type="EMBL" id="CAF1174521.1"/>
    </source>
</evidence>
<organism evidence="2 3">
    <name type="scientific">Didymodactylos carnosus</name>
    <dbReference type="NCBI Taxonomy" id="1234261"/>
    <lineage>
        <taxon>Eukaryota</taxon>
        <taxon>Metazoa</taxon>
        <taxon>Spiralia</taxon>
        <taxon>Gnathifera</taxon>
        <taxon>Rotifera</taxon>
        <taxon>Eurotatoria</taxon>
        <taxon>Bdelloidea</taxon>
        <taxon>Philodinida</taxon>
        <taxon>Philodinidae</taxon>
        <taxon>Didymodactylos</taxon>
    </lineage>
</organism>
<evidence type="ECO:0000313" key="3">
    <source>
        <dbReference type="Proteomes" id="UP000682733"/>
    </source>
</evidence>
<protein>
    <submittedName>
        <fullName evidence="2">Uncharacterized protein</fullName>
    </submittedName>
</protein>
<dbReference type="Proteomes" id="UP000677228">
    <property type="component" value="Unassembled WGS sequence"/>
</dbReference>
<accession>A0A8S2N301</accession>
<dbReference type="Proteomes" id="UP000682733">
    <property type="component" value="Unassembled WGS sequence"/>
</dbReference>
<sequence length="78" mass="8799">MDLNVNELTSSSLLNDNSKTLVADMKKSNEMHLKFDDADAEKKSSASSESVIMMSMVRGYQLSQALYVAQFYVRRTLD</sequence>
<name>A0A8S2N301_9BILA</name>
<reference evidence="2" key="1">
    <citation type="submission" date="2021-02" db="EMBL/GenBank/DDBJ databases">
        <authorList>
            <person name="Nowell W R."/>
        </authorList>
    </citation>
    <scope>NUCLEOTIDE SEQUENCE</scope>
</reference>
<comment type="caution">
    <text evidence="2">The sequence shown here is derived from an EMBL/GenBank/DDBJ whole genome shotgun (WGS) entry which is preliminary data.</text>
</comment>